<accession>A0A4V5NCT7</accession>
<gene>
    <name evidence="2" type="ORF">B0A55_11149</name>
</gene>
<name>A0A4V5NCT7_9PEZI</name>
<feature type="region of interest" description="Disordered" evidence="1">
    <location>
        <begin position="117"/>
        <end position="189"/>
    </location>
</feature>
<evidence type="ECO:0000313" key="2">
    <source>
        <dbReference type="EMBL" id="TKA60579.1"/>
    </source>
</evidence>
<organism evidence="2 3">
    <name type="scientific">Friedmanniomyces simplex</name>
    <dbReference type="NCBI Taxonomy" id="329884"/>
    <lineage>
        <taxon>Eukaryota</taxon>
        <taxon>Fungi</taxon>
        <taxon>Dikarya</taxon>
        <taxon>Ascomycota</taxon>
        <taxon>Pezizomycotina</taxon>
        <taxon>Dothideomycetes</taxon>
        <taxon>Dothideomycetidae</taxon>
        <taxon>Mycosphaerellales</taxon>
        <taxon>Teratosphaeriaceae</taxon>
        <taxon>Friedmanniomyces</taxon>
    </lineage>
</organism>
<evidence type="ECO:0000256" key="1">
    <source>
        <dbReference type="SAM" id="MobiDB-lite"/>
    </source>
</evidence>
<feature type="compositionally biased region" description="Polar residues" evidence="1">
    <location>
        <begin position="141"/>
        <end position="161"/>
    </location>
</feature>
<proteinExistence type="predicted"/>
<protein>
    <submittedName>
        <fullName evidence="2">Uncharacterized protein</fullName>
    </submittedName>
</protein>
<feature type="compositionally biased region" description="Basic and acidic residues" evidence="1">
    <location>
        <begin position="176"/>
        <end position="189"/>
    </location>
</feature>
<dbReference type="EMBL" id="NAJQ01001338">
    <property type="protein sequence ID" value="TKA60579.1"/>
    <property type="molecule type" value="Genomic_DNA"/>
</dbReference>
<evidence type="ECO:0000313" key="3">
    <source>
        <dbReference type="Proteomes" id="UP000309340"/>
    </source>
</evidence>
<reference evidence="2 3" key="1">
    <citation type="submission" date="2017-03" db="EMBL/GenBank/DDBJ databases">
        <title>Genomes of endolithic fungi from Antarctica.</title>
        <authorList>
            <person name="Coleine C."/>
            <person name="Masonjones S."/>
            <person name="Stajich J.E."/>
        </authorList>
    </citation>
    <scope>NUCLEOTIDE SEQUENCE [LARGE SCALE GENOMIC DNA]</scope>
    <source>
        <strain evidence="2 3">CCFEE 5184</strain>
    </source>
</reference>
<dbReference type="Proteomes" id="UP000309340">
    <property type="component" value="Unassembled WGS sequence"/>
</dbReference>
<comment type="caution">
    <text evidence="2">The sequence shown here is derived from an EMBL/GenBank/DDBJ whole genome shotgun (WGS) entry which is preliminary data.</text>
</comment>
<keyword evidence="3" id="KW-1185">Reference proteome</keyword>
<sequence>MTESETLSGAERGTLNTLLQARELYDLADLKHKGSIVTGFGIGYFGYAAYEKKHRTISPVGVRALVTQSLAAADEARQGRLAVGVANEGKRSQPIVEATGEEDRSQHIVEAAKEAAQSQPTVGAANEAMQSPPTAVGDANKTAQSEQTVAAGNEAEQSQPTVGAANEAAQSQPMKEAPETARAADDAERRRGQIESLADMALWEAGLLAAEHDVELSIALRELRDGEIHPSHNTLG</sequence>
<dbReference type="AlphaFoldDB" id="A0A4V5NCT7"/>